<sequence length="96" mass="10824">MQQEARQKIQNRLKRISGQVAGVQRMVEEDRYCVDILTQVAAIRSALDAVGVAMLTSHLETCVLGHGAKTEHECAKQMTQTELLEEVRVSLERFLK</sequence>
<name>A0A402D393_9BACT</name>
<dbReference type="Proteomes" id="UP000287394">
    <property type="component" value="Chromosome"/>
</dbReference>
<organism evidence="1 2">
    <name type="scientific">Capsulimonas corticalis</name>
    <dbReference type="NCBI Taxonomy" id="2219043"/>
    <lineage>
        <taxon>Bacteria</taxon>
        <taxon>Bacillati</taxon>
        <taxon>Armatimonadota</taxon>
        <taxon>Armatimonadia</taxon>
        <taxon>Capsulimonadales</taxon>
        <taxon>Capsulimonadaceae</taxon>
        <taxon>Capsulimonas</taxon>
    </lineage>
</organism>
<dbReference type="EMBL" id="AP025739">
    <property type="protein sequence ID" value="BDI28567.1"/>
    <property type="molecule type" value="Genomic_DNA"/>
</dbReference>
<dbReference type="AlphaFoldDB" id="A0A402D393"/>
<evidence type="ECO:0000313" key="2">
    <source>
        <dbReference type="Proteomes" id="UP000287394"/>
    </source>
</evidence>
<dbReference type="InterPro" id="IPR003735">
    <property type="entry name" value="Metal_Tscrpt_repr"/>
</dbReference>
<accession>A0A402D393</accession>
<dbReference type="GO" id="GO:0046872">
    <property type="term" value="F:metal ion binding"/>
    <property type="evidence" value="ECO:0007669"/>
    <property type="project" value="InterPro"/>
</dbReference>
<gene>
    <name evidence="1" type="ORF">CCAX7_006180</name>
</gene>
<dbReference type="RefSeq" id="WP_119324021.1">
    <property type="nucleotide sequence ID" value="NZ_AP025739.1"/>
</dbReference>
<dbReference type="OrthoDB" id="9811244at2"/>
<protein>
    <submittedName>
        <fullName evidence="1">Transcriptional regulator</fullName>
    </submittedName>
</protein>
<dbReference type="GO" id="GO:0045892">
    <property type="term" value="P:negative regulation of DNA-templated transcription"/>
    <property type="evidence" value="ECO:0007669"/>
    <property type="project" value="UniProtKB-ARBA"/>
</dbReference>
<dbReference type="Pfam" id="PF02583">
    <property type="entry name" value="Trns_repr_metal"/>
    <property type="match status" value="1"/>
</dbReference>
<dbReference type="FunCoup" id="A0A402D393">
    <property type="interactions" value="177"/>
</dbReference>
<dbReference type="Gene3D" id="1.20.58.1000">
    <property type="entry name" value="Metal-sensitive repressor, helix protomer"/>
    <property type="match status" value="1"/>
</dbReference>
<dbReference type="InterPro" id="IPR038390">
    <property type="entry name" value="Metal_Tscrpt_repr_sf"/>
</dbReference>
<reference evidence="1 2" key="1">
    <citation type="journal article" date="2019" name="Int. J. Syst. Evol. Microbiol.">
        <title>Capsulimonas corticalis gen. nov., sp. nov., an aerobic capsulated bacterium, of a novel bacterial order, Capsulimonadales ord. nov., of the class Armatimonadia of the phylum Armatimonadetes.</title>
        <authorList>
            <person name="Li J."/>
            <person name="Kudo C."/>
            <person name="Tonouchi A."/>
        </authorList>
    </citation>
    <scope>NUCLEOTIDE SEQUENCE [LARGE SCALE GENOMIC DNA]</scope>
    <source>
        <strain evidence="1 2">AX-7</strain>
    </source>
</reference>
<keyword evidence="2" id="KW-1185">Reference proteome</keyword>
<dbReference type="KEGG" id="ccot:CCAX7_006180"/>
<dbReference type="PANTHER" id="PTHR33677">
    <property type="entry name" value="TRANSCRIPTIONAL REPRESSOR FRMR-RELATED"/>
    <property type="match status" value="1"/>
</dbReference>
<evidence type="ECO:0000313" key="1">
    <source>
        <dbReference type="EMBL" id="BDI28567.1"/>
    </source>
</evidence>
<dbReference type="GO" id="GO:0003677">
    <property type="term" value="F:DNA binding"/>
    <property type="evidence" value="ECO:0007669"/>
    <property type="project" value="InterPro"/>
</dbReference>
<dbReference type="CDD" id="cd10148">
    <property type="entry name" value="CsoR-like_DUF156"/>
    <property type="match status" value="1"/>
</dbReference>
<proteinExistence type="predicted"/>